<evidence type="ECO:0000256" key="1">
    <source>
        <dbReference type="ARBA" id="ARBA00004377"/>
    </source>
</evidence>
<keyword evidence="7" id="KW-0653">Protein transport</keyword>
<dbReference type="RefSeq" id="WP_187637692.1">
    <property type="nucleotide sequence ID" value="NZ_VZQQ01000038.1"/>
</dbReference>
<dbReference type="Gene3D" id="3.30.1360.100">
    <property type="entry name" value="General secretion pathway protein M, EpsM"/>
    <property type="match status" value="1"/>
</dbReference>
<accession>A0ABR7PWT4</accession>
<dbReference type="Proteomes" id="UP000736373">
    <property type="component" value="Unassembled WGS sequence"/>
</dbReference>
<gene>
    <name evidence="11" type="ORF">F6X42_30480</name>
</gene>
<dbReference type="Pfam" id="PF04612">
    <property type="entry name" value="T2SSM"/>
    <property type="match status" value="1"/>
</dbReference>
<dbReference type="EMBL" id="VZQQ01000038">
    <property type="protein sequence ID" value="MBC8750755.1"/>
    <property type="molecule type" value="Genomic_DNA"/>
</dbReference>
<comment type="caution">
    <text evidence="11">The sequence shown here is derived from an EMBL/GenBank/DDBJ whole genome shotgun (WGS) entry which is preliminary data.</text>
</comment>
<organism evidence="11 12">
    <name type="scientific">Paraburkholderia podalyriae</name>
    <dbReference type="NCBI Taxonomy" id="1938811"/>
    <lineage>
        <taxon>Bacteria</taxon>
        <taxon>Pseudomonadati</taxon>
        <taxon>Pseudomonadota</taxon>
        <taxon>Betaproteobacteria</taxon>
        <taxon>Burkholderiales</taxon>
        <taxon>Burkholderiaceae</taxon>
        <taxon>Paraburkholderia</taxon>
    </lineage>
</organism>
<keyword evidence="3" id="KW-0813">Transport</keyword>
<evidence type="ECO:0000256" key="2">
    <source>
        <dbReference type="ARBA" id="ARBA00010637"/>
    </source>
</evidence>
<keyword evidence="6 10" id="KW-0812">Transmembrane</keyword>
<evidence type="ECO:0000256" key="10">
    <source>
        <dbReference type="SAM" id="Phobius"/>
    </source>
</evidence>
<proteinExistence type="inferred from homology"/>
<evidence type="ECO:0000256" key="3">
    <source>
        <dbReference type="ARBA" id="ARBA00022448"/>
    </source>
</evidence>
<keyword evidence="9 10" id="KW-0472">Membrane</keyword>
<reference evidence="11 12" key="1">
    <citation type="submission" date="2019-09" db="EMBL/GenBank/DDBJ databases">
        <title>Paraburkholderia podalyriae sp. nov., A South African Podalyria-associated rhizobium.</title>
        <authorList>
            <person name="Mavima L."/>
            <person name="Beukes C.W."/>
            <person name="Palmer M."/>
            <person name="De Meyer S.E."/>
            <person name="James E.K."/>
            <person name="Maluk M."/>
            <person name="Avontuur J.R."/>
            <person name="Chan W.Y."/>
            <person name="Venter S.N."/>
            <person name="Steenkamp E.T."/>
        </authorList>
    </citation>
    <scope>NUCLEOTIDE SEQUENCE [LARGE SCALE GENOMIC DNA]</scope>
    <source>
        <strain evidence="11 12">WC7.3b</strain>
    </source>
</reference>
<evidence type="ECO:0000256" key="9">
    <source>
        <dbReference type="ARBA" id="ARBA00023136"/>
    </source>
</evidence>
<evidence type="ECO:0000313" key="12">
    <source>
        <dbReference type="Proteomes" id="UP000736373"/>
    </source>
</evidence>
<evidence type="ECO:0000256" key="7">
    <source>
        <dbReference type="ARBA" id="ARBA00022927"/>
    </source>
</evidence>
<evidence type="ECO:0000313" key="11">
    <source>
        <dbReference type="EMBL" id="MBC8750755.1"/>
    </source>
</evidence>
<protein>
    <submittedName>
        <fullName evidence="11">Type II secretion system protein M</fullName>
    </submittedName>
</protein>
<name>A0ABR7PWT4_9BURK</name>
<evidence type="ECO:0000256" key="6">
    <source>
        <dbReference type="ARBA" id="ARBA00022692"/>
    </source>
</evidence>
<evidence type="ECO:0000256" key="4">
    <source>
        <dbReference type="ARBA" id="ARBA00022475"/>
    </source>
</evidence>
<keyword evidence="12" id="KW-1185">Reference proteome</keyword>
<evidence type="ECO:0000256" key="5">
    <source>
        <dbReference type="ARBA" id="ARBA00022519"/>
    </source>
</evidence>
<evidence type="ECO:0000256" key="8">
    <source>
        <dbReference type="ARBA" id="ARBA00022989"/>
    </source>
</evidence>
<sequence length="170" mass="18199">MDGQIRAVRAALTEWFEVRAPREKKLLLVGGVLVALALVYNVLWEPAYDGRAQIVAKLPLLEAQLADVQLQIDEARRLKAAAAVRPPAGIALREALGASLAQAGVAKAQLTVLGKGVQVDAKAVSFAVWMAWLDQVRREQHVRVINAHASAEAKQGQATVSATLQPAADQ</sequence>
<keyword evidence="4" id="KW-1003">Cell membrane</keyword>
<dbReference type="SUPFAM" id="SSF103054">
    <property type="entry name" value="General secretion pathway protein M, EpsM"/>
    <property type="match status" value="1"/>
</dbReference>
<dbReference type="InterPro" id="IPR023229">
    <property type="entry name" value="T2SS_M_periplasmic_sf"/>
</dbReference>
<feature type="transmembrane region" description="Helical" evidence="10">
    <location>
        <begin position="26"/>
        <end position="44"/>
    </location>
</feature>
<keyword evidence="8 10" id="KW-1133">Transmembrane helix</keyword>
<comment type="similarity">
    <text evidence="2">Belongs to the GSP M family.</text>
</comment>
<comment type="subcellular location">
    <subcellularLocation>
        <location evidence="1">Cell inner membrane</location>
        <topology evidence="1">Single-pass membrane protein</topology>
    </subcellularLocation>
</comment>
<dbReference type="InterPro" id="IPR007690">
    <property type="entry name" value="T2SS_GspM"/>
</dbReference>
<keyword evidence="5" id="KW-0997">Cell inner membrane</keyword>